<name>A0A0B0IQK7_9BACI</name>
<gene>
    <name evidence="9" type="ORF">LQ50_01225</name>
</gene>
<keyword evidence="10" id="KW-1185">Reference proteome</keyword>
<dbReference type="STRING" id="333138.LQ50_01225"/>
<dbReference type="GO" id="GO:0005886">
    <property type="term" value="C:plasma membrane"/>
    <property type="evidence" value="ECO:0007669"/>
    <property type="project" value="UniProtKB-SubCell"/>
</dbReference>
<keyword evidence="7 8" id="KW-0472">Membrane</keyword>
<comment type="subcellular location">
    <subcellularLocation>
        <location evidence="1">Cell membrane</location>
        <topology evidence="1">Multi-pass membrane protein</topology>
    </subcellularLocation>
</comment>
<reference evidence="9 10" key="1">
    <citation type="submission" date="2014-09" db="EMBL/GenBank/DDBJ databases">
        <title>Genome sequencing and annotation of Bacillus Okhensis strain Kh10-101T.</title>
        <authorList>
            <person name="Prakash J.S."/>
        </authorList>
    </citation>
    <scope>NUCLEOTIDE SEQUENCE [LARGE SCALE GENOMIC DNA]</scope>
    <source>
        <strain evidence="10">Kh10-101T</strain>
    </source>
</reference>
<comment type="caution">
    <text evidence="9">The sequence shown here is derived from an EMBL/GenBank/DDBJ whole genome shotgun (WGS) entry which is preliminary data.</text>
</comment>
<accession>A0A0B0IQK7</accession>
<dbReference type="NCBIfam" id="NF009292">
    <property type="entry name" value="PRK12651.1-3"/>
    <property type="match status" value="1"/>
</dbReference>
<evidence type="ECO:0000256" key="8">
    <source>
        <dbReference type="SAM" id="Phobius"/>
    </source>
</evidence>
<keyword evidence="6 8" id="KW-1133">Transmembrane helix</keyword>
<dbReference type="EMBL" id="JRJU01000001">
    <property type="protein sequence ID" value="KHF41941.1"/>
    <property type="molecule type" value="Genomic_DNA"/>
</dbReference>
<dbReference type="InterPro" id="IPR002758">
    <property type="entry name" value="Cation_antiport_E"/>
</dbReference>
<dbReference type="Pfam" id="PF01899">
    <property type="entry name" value="MNHE"/>
    <property type="match status" value="1"/>
</dbReference>
<dbReference type="AlphaFoldDB" id="A0A0B0IQK7"/>
<organism evidence="9 10">
    <name type="scientific">Halalkalibacter okhensis</name>
    <dbReference type="NCBI Taxonomy" id="333138"/>
    <lineage>
        <taxon>Bacteria</taxon>
        <taxon>Bacillati</taxon>
        <taxon>Bacillota</taxon>
        <taxon>Bacilli</taxon>
        <taxon>Bacillales</taxon>
        <taxon>Bacillaceae</taxon>
        <taxon>Halalkalibacter</taxon>
    </lineage>
</organism>
<dbReference type="GO" id="GO:0008324">
    <property type="term" value="F:monoatomic cation transmembrane transporter activity"/>
    <property type="evidence" value="ECO:0007669"/>
    <property type="project" value="InterPro"/>
</dbReference>
<evidence type="ECO:0000313" key="10">
    <source>
        <dbReference type="Proteomes" id="UP000030832"/>
    </source>
</evidence>
<dbReference type="RefSeq" id="WP_034625133.1">
    <property type="nucleotide sequence ID" value="NZ_JRJU01000001.1"/>
</dbReference>
<evidence type="ECO:0000256" key="5">
    <source>
        <dbReference type="ARBA" id="ARBA00022692"/>
    </source>
</evidence>
<dbReference type="PANTHER" id="PTHR34584">
    <property type="entry name" value="NA(+)/H(+) ANTIPORTER SUBUNIT E1"/>
    <property type="match status" value="1"/>
</dbReference>
<evidence type="ECO:0000256" key="3">
    <source>
        <dbReference type="ARBA" id="ARBA00022449"/>
    </source>
</evidence>
<evidence type="ECO:0000256" key="1">
    <source>
        <dbReference type="ARBA" id="ARBA00004651"/>
    </source>
</evidence>
<sequence>MAFQILLNIVIALIWAFLQNSYTGVDFLVGYVIGILILFVLRRFLQFDFYFRRVWAFIKLTLLFFKELILANIDVIKIVLSPKLDIKPGIVAVPTKLETEWELTLLASLISLTPGTLSMDFSDDNKYIYIHSIHVPDKEEMIRQIHNTFERAILEVTK</sequence>
<evidence type="ECO:0000256" key="2">
    <source>
        <dbReference type="ARBA" id="ARBA00006228"/>
    </source>
</evidence>
<keyword evidence="5 8" id="KW-0812">Transmembrane</keyword>
<dbReference type="GO" id="GO:0015297">
    <property type="term" value="F:antiporter activity"/>
    <property type="evidence" value="ECO:0007669"/>
    <property type="project" value="UniProtKB-KW"/>
</dbReference>
<feature type="transmembrane region" description="Helical" evidence="8">
    <location>
        <begin position="28"/>
        <end position="45"/>
    </location>
</feature>
<keyword evidence="4" id="KW-1003">Cell membrane</keyword>
<evidence type="ECO:0000313" key="9">
    <source>
        <dbReference type="EMBL" id="KHF41941.1"/>
    </source>
</evidence>
<dbReference type="OrthoDB" id="9800498at2"/>
<comment type="similarity">
    <text evidence="2">Belongs to the CPA3 antiporters (TC 2.A.63) subunit E family.</text>
</comment>
<evidence type="ECO:0000256" key="7">
    <source>
        <dbReference type="ARBA" id="ARBA00023136"/>
    </source>
</evidence>
<evidence type="ECO:0000256" key="6">
    <source>
        <dbReference type="ARBA" id="ARBA00022989"/>
    </source>
</evidence>
<dbReference type="eggNOG" id="COG1863">
    <property type="taxonomic scope" value="Bacteria"/>
</dbReference>
<dbReference type="Proteomes" id="UP000030832">
    <property type="component" value="Unassembled WGS sequence"/>
</dbReference>
<evidence type="ECO:0000256" key="4">
    <source>
        <dbReference type="ARBA" id="ARBA00022475"/>
    </source>
</evidence>
<protein>
    <submittedName>
        <fullName evidence="9">Monovalent cation/H+ antiporter subunit E</fullName>
    </submittedName>
</protein>
<proteinExistence type="inferred from homology"/>
<keyword evidence="3" id="KW-0050">Antiport</keyword>
<keyword evidence="3" id="KW-0813">Transport</keyword>
<dbReference type="PIRSF" id="PIRSF019239">
    <property type="entry name" value="MrpE"/>
    <property type="match status" value="1"/>
</dbReference>
<feature type="transmembrane region" description="Helical" evidence="8">
    <location>
        <begin position="5"/>
        <end position="22"/>
    </location>
</feature>
<dbReference type="PANTHER" id="PTHR34584:SF1">
    <property type="entry name" value="NA(+)_H(+) ANTIPORTER SUBUNIT E1"/>
    <property type="match status" value="1"/>
</dbReference>